<dbReference type="EMBL" id="LAJF01000043">
    <property type="protein sequence ID" value="KKB85957.1"/>
    <property type="molecule type" value="Genomic_DNA"/>
</dbReference>
<accession>A0A0F5LWB9</accession>
<dbReference type="OrthoDB" id="5525900at2"/>
<dbReference type="Proteomes" id="UP000184533">
    <property type="component" value="Unassembled WGS sequence"/>
</dbReference>
<reference evidence="3 5" key="2">
    <citation type="submission" date="2016-11" db="EMBL/GenBank/DDBJ databases">
        <authorList>
            <person name="Jaros S."/>
            <person name="Januszkiewicz K."/>
            <person name="Wedrychowicz H."/>
        </authorList>
    </citation>
    <scope>NUCLEOTIDE SEQUENCE [LARGE SCALE GENOMIC DNA]</scope>
    <source>
        <strain evidence="3 5">DSM 17137</strain>
    </source>
</reference>
<keyword evidence="4" id="KW-1185">Reference proteome</keyword>
<gene>
    <name evidence="3" type="ORF">SAMN02745223_01543</name>
    <name evidence="2" type="ORF">VW29_04965</name>
</gene>
<dbReference type="AlphaFoldDB" id="A0A0F5LWB9"/>
<proteinExistence type="predicted"/>
<dbReference type="Proteomes" id="UP000033608">
    <property type="component" value="Unassembled WGS sequence"/>
</dbReference>
<feature type="transmembrane region" description="Helical" evidence="1">
    <location>
        <begin position="7"/>
        <end position="28"/>
    </location>
</feature>
<evidence type="ECO:0000313" key="4">
    <source>
        <dbReference type="Proteomes" id="UP000033608"/>
    </source>
</evidence>
<sequence length="123" mass="13006">MRKSRQFSLLALALVPGLLVGALLWFLVGLVPECGNNVTQTVAAPDGSRQLVVFSGACGANTEAAILPVGQALANDATGFLSVEGNHDLDPRWDGFGNLELTLPPDAQIHRQDQPAGVTIIYR</sequence>
<evidence type="ECO:0000313" key="3">
    <source>
        <dbReference type="EMBL" id="SHF00541.1"/>
    </source>
</evidence>
<name>A0A0F5LWB9_9HYPH</name>
<evidence type="ECO:0000256" key="1">
    <source>
        <dbReference type="SAM" id="Phobius"/>
    </source>
</evidence>
<dbReference type="PATRIC" id="fig|1121477.3.peg.2072"/>
<dbReference type="RefSeq" id="WP_046134194.1">
    <property type="nucleotide sequence ID" value="NZ_FQVC01000004.1"/>
</dbReference>
<keyword evidence="1" id="KW-1133">Transmembrane helix</keyword>
<evidence type="ECO:0000313" key="5">
    <source>
        <dbReference type="Proteomes" id="UP000184533"/>
    </source>
</evidence>
<evidence type="ECO:0000313" key="2">
    <source>
        <dbReference type="EMBL" id="KKB85957.1"/>
    </source>
</evidence>
<reference evidence="2 4" key="1">
    <citation type="submission" date="2015-03" db="EMBL/GenBank/DDBJ databases">
        <authorList>
            <person name="Hassan Y.I."/>
            <person name="Lepp D."/>
            <person name="Zhou T."/>
        </authorList>
    </citation>
    <scope>NUCLEOTIDE SEQUENCE [LARGE SCALE GENOMIC DNA]</scope>
    <source>
        <strain evidence="2 4">DSM 17137</strain>
    </source>
</reference>
<protein>
    <submittedName>
        <fullName evidence="2">Uncharacterized protein</fullName>
    </submittedName>
</protein>
<organism evidence="2 4">
    <name type="scientific">Devosia limi DSM 17137</name>
    <dbReference type="NCBI Taxonomy" id="1121477"/>
    <lineage>
        <taxon>Bacteria</taxon>
        <taxon>Pseudomonadati</taxon>
        <taxon>Pseudomonadota</taxon>
        <taxon>Alphaproteobacteria</taxon>
        <taxon>Hyphomicrobiales</taxon>
        <taxon>Devosiaceae</taxon>
        <taxon>Devosia</taxon>
    </lineage>
</organism>
<keyword evidence="1" id="KW-0812">Transmembrane</keyword>
<keyword evidence="1" id="KW-0472">Membrane</keyword>
<dbReference type="EMBL" id="FQVC01000004">
    <property type="protein sequence ID" value="SHF00541.1"/>
    <property type="molecule type" value="Genomic_DNA"/>
</dbReference>